<evidence type="ECO:0000313" key="2">
    <source>
        <dbReference type="EMBL" id="MCL6423482.1"/>
    </source>
</evidence>
<reference evidence="2" key="1">
    <citation type="submission" date="2022-02" db="EMBL/GenBank/DDBJ databases">
        <authorList>
            <person name="Lee M."/>
            <person name="Kim S.-J."/>
            <person name="Jung M.-Y."/>
        </authorList>
    </citation>
    <scope>NUCLEOTIDE SEQUENCE</scope>
    <source>
        <strain evidence="2">JHP9</strain>
    </source>
</reference>
<organism evidence="2 3">
    <name type="scientific">Brachybacterium equifaecis</name>
    <dbReference type="NCBI Taxonomy" id="2910770"/>
    <lineage>
        <taxon>Bacteria</taxon>
        <taxon>Bacillati</taxon>
        <taxon>Actinomycetota</taxon>
        <taxon>Actinomycetes</taxon>
        <taxon>Micrococcales</taxon>
        <taxon>Dermabacteraceae</taxon>
        <taxon>Brachybacterium</taxon>
    </lineage>
</organism>
<evidence type="ECO:0000313" key="3">
    <source>
        <dbReference type="Proteomes" id="UP001203761"/>
    </source>
</evidence>
<comment type="caution">
    <text evidence="2">The sequence shown here is derived from an EMBL/GenBank/DDBJ whole genome shotgun (WGS) entry which is preliminary data.</text>
</comment>
<name>A0ABT0R0P7_9MICO</name>
<accession>A0ABT0R0P7</accession>
<evidence type="ECO:0000256" key="1">
    <source>
        <dbReference type="SAM" id="MobiDB-lite"/>
    </source>
</evidence>
<gene>
    <name evidence="2" type="ORF">Bequi_08785</name>
</gene>
<protein>
    <recommendedName>
        <fullName evidence="4">ANTAR domain-containing protein</fullName>
    </recommendedName>
</protein>
<evidence type="ECO:0008006" key="4">
    <source>
        <dbReference type="Google" id="ProtNLM"/>
    </source>
</evidence>
<dbReference type="Proteomes" id="UP001203761">
    <property type="component" value="Unassembled WGS sequence"/>
</dbReference>
<feature type="region of interest" description="Disordered" evidence="1">
    <location>
        <begin position="75"/>
        <end position="94"/>
    </location>
</feature>
<dbReference type="EMBL" id="JAKNCJ010000003">
    <property type="protein sequence ID" value="MCL6423482.1"/>
    <property type="molecule type" value="Genomic_DNA"/>
</dbReference>
<keyword evidence="3" id="KW-1185">Reference proteome</keyword>
<sequence>MLGIGRDYTREGETLLKGLHADETALEAAEEWGRGVLARSGLDARTQSVQAIRALRSADRRLSLIAAKVLVDRLNGRRAPRQGRKPGPPPATLR</sequence>
<dbReference type="RefSeq" id="WP_249737557.1">
    <property type="nucleotide sequence ID" value="NZ_JAKNCJ010000003.1"/>
</dbReference>
<proteinExistence type="predicted"/>